<sequence>MGVPVVGCSCPVCLSESVKNKRLRSSGLLEVDDKRLLIDCGPDFRQQALSHRIHQIDGCLITHLHHDHTASIDELRCYTMKEKHPLPCVLSKETADDLKRRFDYIFRGDEARLVSKVQLQELEEERGSLSLRGVPLSYMTFEQAGVKVTGFRMGHFAYLSDIKTYPETIFEDLAGVRVLVLSALRLTPSPLHFSVDEAVDFARKAGAKETYLTHISHDLDHEKTNAYLPQDIRMAYDGLLINF</sequence>
<dbReference type="InterPro" id="IPR001279">
    <property type="entry name" value="Metallo-B-lactamas"/>
</dbReference>
<keyword evidence="3" id="KW-1185">Reference proteome</keyword>
<protein>
    <submittedName>
        <fullName evidence="2">Beta-lactamase</fullName>
    </submittedName>
</protein>
<dbReference type="SUPFAM" id="SSF56281">
    <property type="entry name" value="Metallo-hydrolase/oxidoreductase"/>
    <property type="match status" value="1"/>
</dbReference>
<dbReference type="InterPro" id="IPR036866">
    <property type="entry name" value="RibonucZ/Hydroxyglut_hydro"/>
</dbReference>
<reference evidence="3" key="1">
    <citation type="submission" date="2015-06" db="EMBL/GenBank/DDBJ databases">
        <authorList>
            <person name="Bertelli C."/>
        </authorList>
    </citation>
    <scope>NUCLEOTIDE SEQUENCE [LARGE SCALE GENOMIC DNA]</scope>
    <source>
        <strain evidence="3">CRIB-30</strain>
    </source>
</reference>
<organism evidence="2 3">
    <name type="scientific">Estrella lausannensis</name>
    <dbReference type="NCBI Taxonomy" id="483423"/>
    <lineage>
        <taxon>Bacteria</taxon>
        <taxon>Pseudomonadati</taxon>
        <taxon>Chlamydiota</taxon>
        <taxon>Chlamydiia</taxon>
        <taxon>Parachlamydiales</taxon>
        <taxon>Candidatus Criblamydiaceae</taxon>
        <taxon>Estrella</taxon>
    </lineage>
</organism>
<dbReference type="OrthoDB" id="9800940at2"/>
<dbReference type="EMBL" id="CWGJ01000011">
    <property type="protein sequence ID" value="CRX38318.1"/>
    <property type="molecule type" value="Genomic_DNA"/>
</dbReference>
<dbReference type="Pfam" id="PF12706">
    <property type="entry name" value="Lactamase_B_2"/>
    <property type="match status" value="1"/>
</dbReference>
<dbReference type="PANTHER" id="PTHR42663:SF6">
    <property type="entry name" value="HYDROLASE C777.06C-RELATED"/>
    <property type="match status" value="1"/>
</dbReference>
<dbReference type="CDD" id="cd16279">
    <property type="entry name" value="metallo-hydrolase-like_MBL-fold"/>
    <property type="match status" value="1"/>
</dbReference>
<dbReference type="PANTHER" id="PTHR42663">
    <property type="entry name" value="HYDROLASE C777.06C-RELATED-RELATED"/>
    <property type="match status" value="1"/>
</dbReference>
<dbReference type="Proteomes" id="UP000220251">
    <property type="component" value="Unassembled WGS sequence"/>
</dbReference>
<feature type="domain" description="Metallo-beta-lactamase" evidence="1">
    <location>
        <begin position="35"/>
        <end position="215"/>
    </location>
</feature>
<evidence type="ECO:0000259" key="1">
    <source>
        <dbReference type="Pfam" id="PF12706"/>
    </source>
</evidence>
<gene>
    <name evidence="2" type="ORF">ELAC_0972</name>
</gene>
<dbReference type="Gene3D" id="3.60.15.10">
    <property type="entry name" value="Ribonuclease Z/Hydroxyacylglutathione hydrolase-like"/>
    <property type="match status" value="1"/>
</dbReference>
<evidence type="ECO:0000313" key="2">
    <source>
        <dbReference type="EMBL" id="CRX38318.1"/>
    </source>
</evidence>
<proteinExistence type="predicted"/>
<evidence type="ECO:0000313" key="3">
    <source>
        <dbReference type="Proteomes" id="UP000220251"/>
    </source>
</evidence>
<dbReference type="AlphaFoldDB" id="A0A0H5DQG6"/>
<accession>A0A0H5DQG6</accession>
<name>A0A0H5DQG6_9BACT</name>